<dbReference type="InterPro" id="IPR015421">
    <property type="entry name" value="PyrdxlP-dep_Trfase_major"/>
</dbReference>
<dbReference type="GO" id="GO:0008483">
    <property type="term" value="F:transaminase activity"/>
    <property type="evidence" value="ECO:0007669"/>
    <property type="project" value="UniProtKB-KW"/>
</dbReference>
<dbReference type="Proteomes" id="UP000321062">
    <property type="component" value="Chromosome"/>
</dbReference>
<dbReference type="InterPro" id="IPR015424">
    <property type="entry name" value="PyrdxlP-dep_Trfase"/>
</dbReference>
<evidence type="ECO:0000313" key="2">
    <source>
        <dbReference type="EMBL" id="QEE19297.1"/>
    </source>
</evidence>
<keyword evidence="3" id="KW-1185">Reference proteome</keyword>
<dbReference type="Gene3D" id="3.90.1150.10">
    <property type="entry name" value="Aspartate Aminotransferase, domain 1"/>
    <property type="match status" value="1"/>
</dbReference>
<evidence type="ECO:0000256" key="1">
    <source>
        <dbReference type="ARBA" id="ARBA00022898"/>
    </source>
</evidence>
<evidence type="ECO:0000313" key="3">
    <source>
        <dbReference type="Proteomes" id="UP000321062"/>
    </source>
</evidence>
<keyword evidence="1" id="KW-0663">Pyridoxal phosphate</keyword>
<dbReference type="RefSeq" id="WP_147655095.1">
    <property type="nucleotide sequence ID" value="NZ_BMFM01000001.1"/>
</dbReference>
<dbReference type="EMBL" id="CP041690">
    <property type="protein sequence ID" value="QEE19297.1"/>
    <property type="molecule type" value="Genomic_DNA"/>
</dbReference>
<dbReference type="PANTHER" id="PTHR43686">
    <property type="entry name" value="SULFURTRANSFERASE-RELATED"/>
    <property type="match status" value="1"/>
</dbReference>
<organism evidence="2 3">
    <name type="scientific">Paradevosia tibetensis</name>
    <dbReference type="NCBI Taxonomy" id="1447062"/>
    <lineage>
        <taxon>Bacteria</taxon>
        <taxon>Pseudomonadati</taxon>
        <taxon>Pseudomonadota</taxon>
        <taxon>Alphaproteobacteria</taxon>
        <taxon>Hyphomicrobiales</taxon>
        <taxon>Devosiaceae</taxon>
        <taxon>Paradevosia</taxon>
    </lineage>
</organism>
<proteinExistence type="predicted"/>
<keyword evidence="2" id="KW-0032">Aminotransferase</keyword>
<keyword evidence="2" id="KW-0808">Transferase</keyword>
<dbReference type="AlphaFoldDB" id="A0A5B9DJL1"/>
<protein>
    <submittedName>
        <fullName evidence="2">Aminotransferase class V-fold PLP-dependent enzyme</fullName>
    </submittedName>
</protein>
<dbReference type="Gene3D" id="3.40.640.10">
    <property type="entry name" value="Type I PLP-dependent aspartate aminotransferase-like (Major domain)"/>
    <property type="match status" value="1"/>
</dbReference>
<dbReference type="KEGG" id="yti:FNA67_03530"/>
<dbReference type="PANTHER" id="PTHR43686:SF1">
    <property type="entry name" value="AMINOTRAN_5 DOMAIN-CONTAINING PROTEIN"/>
    <property type="match status" value="1"/>
</dbReference>
<dbReference type="SUPFAM" id="SSF53383">
    <property type="entry name" value="PLP-dependent transferases"/>
    <property type="match status" value="1"/>
</dbReference>
<dbReference type="InterPro" id="IPR015422">
    <property type="entry name" value="PyrdxlP-dep_Trfase_small"/>
</dbReference>
<name>A0A5B9DJL1_9HYPH</name>
<accession>A0A5B9DJL1</accession>
<dbReference type="Pfam" id="PF00266">
    <property type="entry name" value="Aminotran_5"/>
    <property type="match status" value="1"/>
</dbReference>
<sequence>MSSQSAIDRIRNGLIGAGASIPGPFGMRPLVYADYTASGRSLDFIEERMSAIAAPFYANTHTETSYTGLQTTRLREAARAAVRRAVGAGERHAVIFCGSGATAAVNKLVTTICDGHNGDNWPTVFIGPYEHHSNDLPWREANVRLVRIPLDENGQICLGTLEAALEAAPKDAPRIGSFSAASNVTGVKTDMRALGAMLKAHGAWFLADYAAAGPYAAIDMEADGIDAIFLSPHKFVGGPGASGVLVADKRLFGRLPTVPGGGTVSYVTADHHRYVSDIERREEAGTPNVMGDIRAGLAFQLKADVGAHAIEAAEQRAVARAMAAWTGNPAIEVLGPRQAQRLAIFSFNIRVGNQLLHPNLVVALLNDLFGIQARGGCSCAGPYGHELLHIDAARAERYEALVADGCSLFRPGWARLSFNYFFDDAVIDYIIAAVDFLGRRGADFLRLYRADPASGRWMVEGKVTEAGYAFEDLCGWRDAARPATGEAAPDFARCLAEAERLADEARRATPCAQPEIGERARWFALAG</sequence>
<dbReference type="OrthoDB" id="9804366at2"/>
<reference evidence="2 3" key="1">
    <citation type="journal article" date="2015" name="Int. J. Syst. Evol. Microbiol.">
        <title>Youhaiella tibetensis gen. nov., sp. nov., isolated from subsurface sediment.</title>
        <authorList>
            <person name="Wang Y.X."/>
            <person name="Huang F.Q."/>
            <person name="Nogi Y."/>
            <person name="Pang S.J."/>
            <person name="Wang P.K."/>
            <person name="Lv J."/>
        </authorList>
    </citation>
    <scope>NUCLEOTIDE SEQUENCE [LARGE SCALE GENOMIC DNA]</scope>
    <source>
        <strain evidence="3">fig4</strain>
    </source>
</reference>
<gene>
    <name evidence="2" type="ORF">FNA67_03530</name>
</gene>
<dbReference type="InterPro" id="IPR000192">
    <property type="entry name" value="Aminotrans_V_dom"/>
</dbReference>